<organism evidence="1 2">
    <name type="scientific">Rhizobium brockwellii</name>
    <dbReference type="NCBI Taxonomy" id="3019932"/>
    <lineage>
        <taxon>Bacteria</taxon>
        <taxon>Pseudomonadati</taxon>
        <taxon>Pseudomonadota</taxon>
        <taxon>Alphaproteobacteria</taxon>
        <taxon>Hyphomicrobiales</taxon>
        <taxon>Rhizobiaceae</taxon>
        <taxon>Rhizobium/Agrobacterium group</taxon>
        <taxon>Rhizobium</taxon>
    </lineage>
</organism>
<reference evidence="2" key="1">
    <citation type="journal article" date="2023" name="Int. J. Mol. Sci.">
        <title>Genomic and Metabolic Characterization of Plant Growth-Promoting Rhizobacteria Isolated from Nodules of Clovers Grown in Non-Farmed Soil.</title>
        <authorList>
            <person name="Wojcik M."/>
            <person name="Koper P."/>
            <person name="Zebracki K."/>
            <person name="Marczak M."/>
            <person name="Mazur A."/>
        </authorList>
    </citation>
    <scope>NUCLEOTIDE SEQUENCE [LARGE SCALE GENOMIC DNA]</scope>
    <source>
        <strain evidence="2">KB12</strain>
    </source>
</reference>
<dbReference type="Proteomes" id="UP001187203">
    <property type="component" value="Unassembled WGS sequence"/>
</dbReference>
<accession>A0ABU3YSG6</accession>
<keyword evidence="2" id="KW-1185">Reference proteome</keyword>
<name>A0ABU3YSG6_9HYPH</name>
<dbReference type="RefSeq" id="WP_003554830.1">
    <property type="nucleotide sequence ID" value="NZ_CP053440.1"/>
</dbReference>
<dbReference type="EMBL" id="JAWJWI010000014">
    <property type="protein sequence ID" value="MDV4188780.1"/>
    <property type="molecule type" value="Genomic_DNA"/>
</dbReference>
<proteinExistence type="predicted"/>
<comment type="caution">
    <text evidence="1">The sequence shown here is derived from an EMBL/GenBank/DDBJ whole genome shotgun (WGS) entry which is preliminary data.</text>
</comment>
<evidence type="ECO:0000313" key="2">
    <source>
        <dbReference type="Proteomes" id="UP001187203"/>
    </source>
</evidence>
<dbReference type="GeneID" id="303219313"/>
<protein>
    <submittedName>
        <fullName evidence="1">Uncharacterized protein</fullName>
    </submittedName>
</protein>
<sequence>MGAAVPKASFYDVCKSGGKLDTRLDCQVMNGARCSQLSSTAARDFLRRRALKGITLTQPGDYRIEPRVPGIDDYLRLRFPA</sequence>
<gene>
    <name evidence="1" type="ORF">R1523_25110</name>
</gene>
<evidence type="ECO:0000313" key="1">
    <source>
        <dbReference type="EMBL" id="MDV4188780.1"/>
    </source>
</evidence>